<keyword evidence="2" id="KW-0732">Signal</keyword>
<evidence type="ECO:0008006" key="5">
    <source>
        <dbReference type="Google" id="ProtNLM"/>
    </source>
</evidence>
<feature type="chain" id="PRO_5046778759" description="Outer membrane beta-barrel protein" evidence="2">
    <location>
        <begin position="19"/>
        <end position="700"/>
    </location>
</feature>
<dbReference type="Proteomes" id="UP000756860">
    <property type="component" value="Unassembled WGS sequence"/>
</dbReference>
<gene>
    <name evidence="3" type="ORF">KI810_06800</name>
</gene>
<sequence>MLLLAALLVMVTALPLRAENATDAEREAVTENVLLPEDDGEEIEPVSPETSLPERSKVETHTIVGAAAGYRFFSIDEDGGRAAQYEYLHSSPLFNAGINSLGMDHKFVLEGMYLNENDYHGDLYYDYKGAYRLHLRTESLFHNLIAERFFAPDIPNLFGADYVARDLASDARYGLSAEQNLAEFRYKLNDYPVHLNLDYWRLVKSGSSQLIFADHAFEPLGVVNTVTATSRAVERVTHEGNLGVDAHLGPVDIIYGFKIRQFGNRSETPRDFYIARPVSDNEFIPRLGGYQQHNDEPDSRYYAHTVKLHTSLTGGIVGAASYTFGKRENRSSLTDIGGANQANDTLQNVAGDFVYTPCMWFSAALKYRHQEVDRSSPSAITSLFADTPGHVLSVRPAIDMNRDVVTATFSVRPNALVTFKGEYKGEFTQRENLEPWVRPGIASSLGLPENTAINRGTFTVLGRPIKGLRLKALYGYTSVSHPAYGRSFEEKHEGQLLATYTYLARVGATAFYRIAKENNEQAAMTTLSLFAPSVTYELPRHKRTNNATVSVWVSPFDQLTLSASYSLLRWKADQSVLFSATQPGSNGATAYTNQSQVFSLNSVYRYNDRLDLSLALQQVHSRADFDPLFLALSPTETTLGLQDGSKVKTTESSVSARADYHLSKNLTCSVDYSYRDYDNRYASLYDGTVQIVTAQVSATW</sequence>
<keyword evidence="4" id="KW-1185">Reference proteome</keyword>
<comment type="caution">
    <text evidence="3">The sequence shown here is derived from an EMBL/GenBank/DDBJ whole genome shotgun (WGS) entry which is preliminary data.</text>
</comment>
<name>A0ABS5SDP3_9BACT</name>
<dbReference type="InterPro" id="IPR023614">
    <property type="entry name" value="Porin_dom_sf"/>
</dbReference>
<organism evidence="3 4">
    <name type="scientific">Geomobilimonas luticola</name>
    <dbReference type="NCBI Taxonomy" id="1114878"/>
    <lineage>
        <taxon>Bacteria</taxon>
        <taxon>Pseudomonadati</taxon>
        <taxon>Thermodesulfobacteriota</taxon>
        <taxon>Desulfuromonadia</taxon>
        <taxon>Geobacterales</taxon>
        <taxon>Geobacteraceae</taxon>
        <taxon>Geomobilimonas</taxon>
    </lineage>
</organism>
<protein>
    <recommendedName>
        <fullName evidence="5">Outer membrane beta-barrel protein</fullName>
    </recommendedName>
</protein>
<evidence type="ECO:0000313" key="4">
    <source>
        <dbReference type="Proteomes" id="UP000756860"/>
    </source>
</evidence>
<evidence type="ECO:0000313" key="3">
    <source>
        <dbReference type="EMBL" id="MBT0652757.1"/>
    </source>
</evidence>
<proteinExistence type="predicted"/>
<reference evidence="3 4" key="1">
    <citation type="submission" date="2021-05" db="EMBL/GenBank/DDBJ databases">
        <title>The draft genome of Geobacter luticola JCM 17780.</title>
        <authorList>
            <person name="Xu Z."/>
            <person name="Masuda Y."/>
            <person name="Itoh H."/>
            <person name="Senoo K."/>
        </authorList>
    </citation>
    <scope>NUCLEOTIDE SEQUENCE [LARGE SCALE GENOMIC DNA]</scope>
    <source>
        <strain evidence="3 4">JCM 17780</strain>
    </source>
</reference>
<evidence type="ECO:0000256" key="1">
    <source>
        <dbReference type="SAM" id="MobiDB-lite"/>
    </source>
</evidence>
<dbReference type="EMBL" id="JAHCVK010000002">
    <property type="protein sequence ID" value="MBT0652757.1"/>
    <property type="molecule type" value="Genomic_DNA"/>
</dbReference>
<dbReference type="Gene3D" id="2.40.160.10">
    <property type="entry name" value="Porin"/>
    <property type="match status" value="1"/>
</dbReference>
<evidence type="ECO:0000256" key="2">
    <source>
        <dbReference type="SAM" id="SignalP"/>
    </source>
</evidence>
<accession>A0ABS5SDP3</accession>
<feature type="region of interest" description="Disordered" evidence="1">
    <location>
        <begin position="35"/>
        <end position="54"/>
    </location>
</feature>
<feature type="signal peptide" evidence="2">
    <location>
        <begin position="1"/>
        <end position="18"/>
    </location>
</feature>
<dbReference type="SUPFAM" id="SSF56935">
    <property type="entry name" value="Porins"/>
    <property type="match status" value="1"/>
</dbReference>